<keyword evidence="2" id="KW-1133">Transmembrane helix</keyword>
<evidence type="ECO:0000313" key="3">
    <source>
        <dbReference type="EMBL" id="TDT15985.1"/>
    </source>
</evidence>
<feature type="region of interest" description="Disordered" evidence="1">
    <location>
        <begin position="1"/>
        <end position="23"/>
    </location>
</feature>
<accession>A0A4R7HY25</accession>
<name>A0A4R7HY25_9ACTN</name>
<dbReference type="Proteomes" id="UP000294558">
    <property type="component" value="Unassembled WGS sequence"/>
</dbReference>
<organism evidence="3 4">
    <name type="scientific">Ilumatobacter fluminis</name>
    <dbReference type="NCBI Taxonomy" id="467091"/>
    <lineage>
        <taxon>Bacteria</taxon>
        <taxon>Bacillati</taxon>
        <taxon>Actinomycetota</taxon>
        <taxon>Acidimicrobiia</taxon>
        <taxon>Acidimicrobiales</taxon>
        <taxon>Ilumatobacteraceae</taxon>
        <taxon>Ilumatobacter</taxon>
    </lineage>
</organism>
<feature type="transmembrane region" description="Helical" evidence="2">
    <location>
        <begin position="78"/>
        <end position="98"/>
    </location>
</feature>
<proteinExistence type="predicted"/>
<dbReference type="EMBL" id="SOAU01000001">
    <property type="protein sequence ID" value="TDT15985.1"/>
    <property type="molecule type" value="Genomic_DNA"/>
</dbReference>
<evidence type="ECO:0000313" key="4">
    <source>
        <dbReference type="Proteomes" id="UP000294558"/>
    </source>
</evidence>
<dbReference type="RefSeq" id="WP_166657449.1">
    <property type="nucleotide sequence ID" value="NZ_SOAU01000001.1"/>
</dbReference>
<gene>
    <name evidence="3" type="ORF">BDK89_1567</name>
</gene>
<dbReference type="AlphaFoldDB" id="A0A4R7HY25"/>
<protein>
    <submittedName>
        <fullName evidence="3">Uncharacterized protein</fullName>
    </submittedName>
</protein>
<feature type="transmembrane region" description="Helical" evidence="2">
    <location>
        <begin position="131"/>
        <end position="157"/>
    </location>
</feature>
<evidence type="ECO:0000256" key="2">
    <source>
        <dbReference type="SAM" id="Phobius"/>
    </source>
</evidence>
<keyword evidence="2" id="KW-0472">Membrane</keyword>
<keyword evidence="2" id="KW-0812">Transmembrane</keyword>
<sequence length="158" mass="17327">MAEGPGERDGMREPVPRDQHVPDRMIAPPRWRYRVSAERRHRRAAITFGIIVVVGLAVMAGLWWLAAAVGLSGFVQMQIWLVPTIAALVWTIVGPSVAESTDRNDTQTWPGFAIRYGLVGEDEPRPLPARIVIAVVFGAPVAWALVVITILGIIGLME</sequence>
<reference evidence="3 4" key="1">
    <citation type="submission" date="2019-03" db="EMBL/GenBank/DDBJ databases">
        <title>Sequencing the genomes of 1000 actinobacteria strains.</title>
        <authorList>
            <person name="Klenk H.-P."/>
        </authorList>
    </citation>
    <scope>NUCLEOTIDE SEQUENCE [LARGE SCALE GENOMIC DNA]</scope>
    <source>
        <strain evidence="3 4">DSM 18936</strain>
    </source>
</reference>
<comment type="caution">
    <text evidence="3">The sequence shown here is derived from an EMBL/GenBank/DDBJ whole genome shotgun (WGS) entry which is preliminary data.</text>
</comment>
<feature type="transmembrane region" description="Helical" evidence="2">
    <location>
        <begin position="44"/>
        <end position="66"/>
    </location>
</feature>
<evidence type="ECO:0000256" key="1">
    <source>
        <dbReference type="SAM" id="MobiDB-lite"/>
    </source>
</evidence>
<keyword evidence="4" id="KW-1185">Reference proteome</keyword>